<keyword evidence="2" id="KW-1185">Reference proteome</keyword>
<protein>
    <recommendedName>
        <fullName evidence="3">Lipoprotein</fullName>
    </recommendedName>
</protein>
<dbReference type="OrthoDB" id="9989810at2"/>
<dbReference type="EMBL" id="SACK01000002">
    <property type="protein sequence ID" value="RVU01319.1"/>
    <property type="molecule type" value="Genomic_DNA"/>
</dbReference>
<organism evidence="1 2">
    <name type="scientific">Mucilaginibacter limnophilus</name>
    <dbReference type="NCBI Taxonomy" id="1932778"/>
    <lineage>
        <taxon>Bacteria</taxon>
        <taxon>Pseudomonadati</taxon>
        <taxon>Bacteroidota</taxon>
        <taxon>Sphingobacteriia</taxon>
        <taxon>Sphingobacteriales</taxon>
        <taxon>Sphingobacteriaceae</taxon>
        <taxon>Mucilaginibacter</taxon>
    </lineage>
</organism>
<dbReference type="RefSeq" id="WP_127703694.1">
    <property type="nucleotide sequence ID" value="NZ_SACK01000002.1"/>
</dbReference>
<dbReference type="AlphaFoldDB" id="A0A3S2V8N4"/>
<evidence type="ECO:0000313" key="1">
    <source>
        <dbReference type="EMBL" id="RVU01319.1"/>
    </source>
</evidence>
<evidence type="ECO:0008006" key="3">
    <source>
        <dbReference type="Google" id="ProtNLM"/>
    </source>
</evidence>
<accession>A0A3S2V8N4</accession>
<gene>
    <name evidence="1" type="ORF">EOD41_04970</name>
</gene>
<proteinExistence type="predicted"/>
<name>A0A3S2V8N4_9SPHI</name>
<reference evidence="1 2" key="1">
    <citation type="submission" date="2019-01" db="EMBL/GenBank/DDBJ databases">
        <authorList>
            <person name="Chen W.-M."/>
        </authorList>
    </citation>
    <scope>NUCLEOTIDE SEQUENCE [LARGE SCALE GENOMIC DNA]</scope>
    <source>
        <strain evidence="1 2">YBJ-36</strain>
    </source>
</reference>
<evidence type="ECO:0000313" key="2">
    <source>
        <dbReference type="Proteomes" id="UP000282759"/>
    </source>
</evidence>
<dbReference type="PROSITE" id="PS51257">
    <property type="entry name" value="PROKAR_LIPOPROTEIN"/>
    <property type="match status" value="1"/>
</dbReference>
<sequence length="160" mass="18313">MHRLSYIYFIASLLIIACGEPAAKPPVISKPLNAYNIKTDIRFGRTFYSIYLNNTGYGYVVKGQGSPYTELFLRIDTAEMSKAFKIDSLYAVFQGLQALKRKPQLQTANTTDSAHVEIYYDGRKIYDDYTMSVKFWIVFRPMLTDLPEGFNPFIEGAFDN</sequence>
<comment type="caution">
    <text evidence="1">The sequence shown here is derived from an EMBL/GenBank/DDBJ whole genome shotgun (WGS) entry which is preliminary data.</text>
</comment>
<dbReference type="Proteomes" id="UP000282759">
    <property type="component" value="Unassembled WGS sequence"/>
</dbReference>